<reference evidence="2" key="1">
    <citation type="submission" date="2021-12" db="EMBL/GenBank/DDBJ databases">
        <authorList>
            <person name="King R."/>
        </authorList>
    </citation>
    <scope>NUCLEOTIDE SEQUENCE</scope>
</reference>
<gene>
    <name evidence="2" type="ORF">MELIAE_LOCUS11028</name>
</gene>
<feature type="region of interest" description="Disordered" evidence="1">
    <location>
        <begin position="337"/>
        <end position="388"/>
    </location>
</feature>
<evidence type="ECO:0000256" key="1">
    <source>
        <dbReference type="SAM" id="MobiDB-lite"/>
    </source>
</evidence>
<feature type="compositionally biased region" description="Acidic residues" evidence="1">
    <location>
        <begin position="342"/>
        <end position="361"/>
    </location>
</feature>
<dbReference type="OrthoDB" id="8063408at2759"/>
<name>A0A9P0BEW0_BRAAE</name>
<dbReference type="Proteomes" id="UP001154078">
    <property type="component" value="Chromosome 8"/>
</dbReference>
<feature type="compositionally biased region" description="Acidic residues" evidence="1">
    <location>
        <begin position="371"/>
        <end position="380"/>
    </location>
</feature>
<dbReference type="AlphaFoldDB" id="A0A9P0BEW0"/>
<protein>
    <submittedName>
        <fullName evidence="2">Uncharacterized protein</fullName>
    </submittedName>
</protein>
<accession>A0A9P0BEW0</accession>
<evidence type="ECO:0000313" key="2">
    <source>
        <dbReference type="EMBL" id="CAH0561690.1"/>
    </source>
</evidence>
<keyword evidence="3" id="KW-1185">Reference proteome</keyword>
<organism evidence="2 3">
    <name type="scientific">Brassicogethes aeneus</name>
    <name type="common">Rape pollen beetle</name>
    <name type="synonym">Meligethes aeneus</name>
    <dbReference type="NCBI Taxonomy" id="1431903"/>
    <lineage>
        <taxon>Eukaryota</taxon>
        <taxon>Metazoa</taxon>
        <taxon>Ecdysozoa</taxon>
        <taxon>Arthropoda</taxon>
        <taxon>Hexapoda</taxon>
        <taxon>Insecta</taxon>
        <taxon>Pterygota</taxon>
        <taxon>Neoptera</taxon>
        <taxon>Endopterygota</taxon>
        <taxon>Coleoptera</taxon>
        <taxon>Polyphaga</taxon>
        <taxon>Cucujiformia</taxon>
        <taxon>Nitidulidae</taxon>
        <taxon>Meligethinae</taxon>
        <taxon>Brassicogethes</taxon>
    </lineage>
</organism>
<evidence type="ECO:0000313" key="3">
    <source>
        <dbReference type="Proteomes" id="UP001154078"/>
    </source>
</evidence>
<sequence length="456" mass="52406">MADKGKEPITKQEFETAISAADQGEIAGPQASLSYSNGLAMDEYNTRGRIFCNKSLDYFCVVCGKYVVSKHRKKFTDVLKTMYMEFFGIETVEMNNHWTPKMICLRCYLQVNKKKKRTFASPMIWREPINHETDCYFCLTRIFGHSRKSKSYISYASVESVTFPILLDAEQSNISPDENEDIMEMSADEVLSYSDAEDVEMKGETSEESAALRRIICIKKLDYFCVVCGKYVVTKHRKKFTDVLKTMYREFFGIETVEMDNHWTPKMICLKCYLQLNKQKRRTFASPMIWREPINHETDCYFCLTRIFGHSRKSKSSISYASVDSVTFPILLDAGQSNISPDENEDTMEMSADEVSSDGDAEDVKMKSETSEESEDETDENPNGFTQEELNDLVRDAGLSKEISELIANVQTSLGYFLALPSWYFSVVSVKIMDAKSIDPELTVVKYVLHRNMRQR</sequence>
<dbReference type="EMBL" id="OV121139">
    <property type="protein sequence ID" value="CAH0561690.1"/>
    <property type="molecule type" value="Genomic_DNA"/>
</dbReference>
<proteinExistence type="predicted"/>